<organism evidence="4 5">
    <name type="scientific">Candidatus Jacksonbacteria bacterium RIFCSPLOWO2_02_FULL_44_20</name>
    <dbReference type="NCBI Taxonomy" id="1798460"/>
    <lineage>
        <taxon>Bacteria</taxon>
        <taxon>Candidatus Jacksoniibacteriota</taxon>
    </lineage>
</organism>
<name>A0A1G2A7C9_9BACT</name>
<dbReference type="SUPFAM" id="SSF53383">
    <property type="entry name" value="PLP-dependent transferases"/>
    <property type="match status" value="1"/>
</dbReference>
<dbReference type="InterPro" id="IPR015424">
    <property type="entry name" value="PyrdxlP-dep_Trfase"/>
</dbReference>
<feature type="modified residue" description="N6-(pyridoxal phosphate)lysine" evidence="2">
    <location>
        <position position="145"/>
    </location>
</feature>
<dbReference type="InterPro" id="IPR015421">
    <property type="entry name" value="PyrdxlP-dep_Trfase_major"/>
</dbReference>
<keyword evidence="2 3" id="KW-0663">Pyridoxal phosphate</keyword>
<evidence type="ECO:0000256" key="2">
    <source>
        <dbReference type="PIRSR" id="PIRSR000390-2"/>
    </source>
</evidence>
<dbReference type="AlphaFoldDB" id="A0A1G2A7C9"/>
<evidence type="ECO:0000313" key="4">
    <source>
        <dbReference type="EMBL" id="OGY72788.1"/>
    </source>
</evidence>
<protein>
    <recommendedName>
        <fullName evidence="6">DegT/DnrJ/EryC1/StrS aminotransferase</fullName>
    </recommendedName>
</protein>
<comment type="similarity">
    <text evidence="3">Belongs to the DegT/DnrJ/EryC1 family.</text>
</comment>
<evidence type="ECO:0000256" key="1">
    <source>
        <dbReference type="PIRSR" id="PIRSR000390-1"/>
    </source>
</evidence>
<evidence type="ECO:0000313" key="5">
    <source>
        <dbReference type="Proteomes" id="UP000178315"/>
    </source>
</evidence>
<dbReference type="GO" id="GO:0000271">
    <property type="term" value="P:polysaccharide biosynthetic process"/>
    <property type="evidence" value="ECO:0007669"/>
    <property type="project" value="TreeGrafter"/>
</dbReference>
<dbReference type="EMBL" id="MHJU01000023">
    <property type="protein sequence ID" value="OGY72788.1"/>
    <property type="molecule type" value="Genomic_DNA"/>
</dbReference>
<dbReference type="Proteomes" id="UP000178315">
    <property type="component" value="Unassembled WGS sequence"/>
</dbReference>
<reference evidence="4 5" key="1">
    <citation type="journal article" date="2016" name="Nat. Commun.">
        <title>Thousands of microbial genomes shed light on interconnected biogeochemical processes in an aquifer system.</title>
        <authorList>
            <person name="Anantharaman K."/>
            <person name="Brown C.T."/>
            <person name="Hug L.A."/>
            <person name="Sharon I."/>
            <person name="Castelle C.J."/>
            <person name="Probst A.J."/>
            <person name="Thomas B.C."/>
            <person name="Singh A."/>
            <person name="Wilkins M.J."/>
            <person name="Karaoz U."/>
            <person name="Brodie E.L."/>
            <person name="Williams K.H."/>
            <person name="Hubbard S.S."/>
            <person name="Banfield J.F."/>
        </authorList>
    </citation>
    <scope>NUCLEOTIDE SEQUENCE [LARGE SCALE GENOMIC DNA]</scope>
</reference>
<dbReference type="PANTHER" id="PTHR30244">
    <property type="entry name" value="TRANSAMINASE"/>
    <property type="match status" value="1"/>
</dbReference>
<feature type="active site" description="Proton acceptor" evidence="1">
    <location>
        <position position="145"/>
    </location>
</feature>
<accession>A0A1G2A7C9</accession>
<dbReference type="GO" id="GO:0008483">
    <property type="term" value="F:transaminase activity"/>
    <property type="evidence" value="ECO:0007669"/>
    <property type="project" value="TreeGrafter"/>
</dbReference>
<sequence>MYLFEKQIKSDSAFFFYRGRVALYAILKSMDIGQGDEIIIQAFTCIAVPEPIIKIGAVPIYVDINSQTYSANASLIEQKINQLTKAIIVQHTYGIPADVDNILAIAKKYRLFVIEDCCHSIGSVYKKQMIGAFSDASIYSFEWGKPLIIGLGGCAIVHNKNILNKMRIIYNTFTYPPVTDIWRIHMQYILYKIIFRPCAFWTIRRLYRTFSKLGLVIGTFKFNQSSITSSADYNKKMSLFHKHLLMKKIKELDQDFRRRKIFASFYAKYLNKAGIKSLYAPAHCQTVLLRYPLMCKNKENILSLAKKKRIELTTWYDSAIHPLNEKDFHFVKYIQGSCPNAEKTARSVVSLPMHDRVTLKQIKKTVAFLKNANII</sequence>
<dbReference type="InterPro" id="IPR000653">
    <property type="entry name" value="DegT/StrS_aminotransferase"/>
</dbReference>
<comment type="caution">
    <text evidence="4">The sequence shown here is derived from an EMBL/GenBank/DDBJ whole genome shotgun (WGS) entry which is preliminary data.</text>
</comment>
<evidence type="ECO:0008006" key="6">
    <source>
        <dbReference type="Google" id="ProtNLM"/>
    </source>
</evidence>
<dbReference type="Gene3D" id="3.90.1150.10">
    <property type="entry name" value="Aspartate Aminotransferase, domain 1"/>
    <property type="match status" value="1"/>
</dbReference>
<evidence type="ECO:0000256" key="3">
    <source>
        <dbReference type="RuleBase" id="RU004508"/>
    </source>
</evidence>
<dbReference type="Pfam" id="PF01041">
    <property type="entry name" value="DegT_DnrJ_EryC1"/>
    <property type="match status" value="2"/>
</dbReference>
<dbReference type="PANTHER" id="PTHR30244:SF34">
    <property type="entry name" value="DTDP-4-AMINO-4,6-DIDEOXYGALACTOSE TRANSAMINASE"/>
    <property type="match status" value="1"/>
</dbReference>
<dbReference type="Gene3D" id="3.40.640.10">
    <property type="entry name" value="Type I PLP-dependent aspartate aminotransferase-like (Major domain)"/>
    <property type="match status" value="1"/>
</dbReference>
<gene>
    <name evidence="4" type="ORF">A3H61_02445</name>
</gene>
<dbReference type="InterPro" id="IPR015422">
    <property type="entry name" value="PyrdxlP-dep_Trfase_small"/>
</dbReference>
<dbReference type="PIRSF" id="PIRSF000390">
    <property type="entry name" value="PLP_StrS"/>
    <property type="match status" value="1"/>
</dbReference>
<proteinExistence type="inferred from homology"/>
<dbReference type="GO" id="GO:0030170">
    <property type="term" value="F:pyridoxal phosphate binding"/>
    <property type="evidence" value="ECO:0007669"/>
    <property type="project" value="TreeGrafter"/>
</dbReference>